<name>W8B7K4_CERCA</name>
<keyword evidence="1" id="KW-0472">Membrane</keyword>
<accession>W8B7K4</accession>
<proteinExistence type="evidence at transcript level"/>
<organism evidence="2">
    <name type="scientific">Ceratitis capitata</name>
    <name type="common">Mediterranean fruit fly</name>
    <name type="synonym">Tephritis capitata</name>
    <dbReference type="NCBI Taxonomy" id="7213"/>
    <lineage>
        <taxon>Eukaryota</taxon>
        <taxon>Metazoa</taxon>
        <taxon>Ecdysozoa</taxon>
        <taxon>Arthropoda</taxon>
        <taxon>Hexapoda</taxon>
        <taxon>Insecta</taxon>
        <taxon>Pterygota</taxon>
        <taxon>Neoptera</taxon>
        <taxon>Endopterygota</taxon>
        <taxon>Diptera</taxon>
        <taxon>Brachycera</taxon>
        <taxon>Muscomorpha</taxon>
        <taxon>Tephritoidea</taxon>
        <taxon>Tephritidae</taxon>
        <taxon>Ceratitis</taxon>
        <taxon>Ceratitis</taxon>
    </lineage>
</organism>
<feature type="transmembrane region" description="Helical" evidence="1">
    <location>
        <begin position="34"/>
        <end position="51"/>
    </location>
</feature>
<protein>
    <submittedName>
        <fullName evidence="2">Uncharacterized protein</fullName>
    </submittedName>
</protein>
<sequence>MSASCVSGVCCGLRFCEISRAEYMRNVDKRSHDINYTYLHMFLCTYIYMFVVHNKTVRWHPSFGISVVKMLCFLIVVVVVSTQVPLLDLMQNTCVFVCVGIGVFGVVDDIVDWLLPAYQVPGAGATFKEVAELI</sequence>
<evidence type="ECO:0000256" key="1">
    <source>
        <dbReference type="SAM" id="Phobius"/>
    </source>
</evidence>
<feature type="transmembrane region" description="Helical" evidence="1">
    <location>
        <begin position="89"/>
        <end position="107"/>
    </location>
</feature>
<keyword evidence="1" id="KW-0812">Transmembrane</keyword>
<dbReference type="EMBL" id="GAMC01009375">
    <property type="protein sequence ID" value="JAB97180.1"/>
    <property type="molecule type" value="mRNA"/>
</dbReference>
<reference evidence="2" key="2">
    <citation type="journal article" date="2014" name="BMC Genomics">
        <title>A genomic perspective to assessing quality of mass-reared SIT flies used in Mediterranean fruit fly (Ceratitis capitata) eradication in California.</title>
        <authorList>
            <person name="Calla B."/>
            <person name="Hall B."/>
            <person name="Hou S."/>
            <person name="Geib S.M."/>
        </authorList>
    </citation>
    <scope>NUCLEOTIDE SEQUENCE</scope>
</reference>
<dbReference type="AlphaFoldDB" id="W8B7K4"/>
<keyword evidence="1" id="KW-1133">Transmembrane helix</keyword>
<evidence type="ECO:0000313" key="2">
    <source>
        <dbReference type="EMBL" id="JAB97180.1"/>
    </source>
</evidence>
<feature type="transmembrane region" description="Helical" evidence="1">
    <location>
        <begin position="63"/>
        <end position="82"/>
    </location>
</feature>
<reference evidence="2" key="1">
    <citation type="submission" date="2013-07" db="EMBL/GenBank/DDBJ databases">
        <authorList>
            <person name="Geib S."/>
        </authorList>
    </citation>
    <scope>NUCLEOTIDE SEQUENCE</scope>
</reference>